<evidence type="ECO:0000313" key="2">
    <source>
        <dbReference type="EMBL" id="MPM80464.1"/>
    </source>
</evidence>
<evidence type="ECO:0000256" key="1">
    <source>
        <dbReference type="SAM" id="Phobius"/>
    </source>
</evidence>
<keyword evidence="1" id="KW-0472">Membrane</keyword>
<gene>
    <name evidence="2" type="ORF">SDC9_127511</name>
</gene>
<evidence type="ECO:0008006" key="3">
    <source>
        <dbReference type="Google" id="ProtNLM"/>
    </source>
</evidence>
<organism evidence="2">
    <name type="scientific">bioreactor metagenome</name>
    <dbReference type="NCBI Taxonomy" id="1076179"/>
    <lineage>
        <taxon>unclassified sequences</taxon>
        <taxon>metagenomes</taxon>
        <taxon>ecological metagenomes</taxon>
    </lineage>
</organism>
<feature type="transmembrane region" description="Helical" evidence="1">
    <location>
        <begin position="102"/>
        <end position="118"/>
    </location>
</feature>
<dbReference type="AlphaFoldDB" id="A0A645CU76"/>
<feature type="transmembrane region" description="Helical" evidence="1">
    <location>
        <begin position="78"/>
        <end position="96"/>
    </location>
</feature>
<name>A0A645CU76_9ZZZZ</name>
<sequence>MNYLKRKYWVIVIMLLCIFVIVFPNIFDLLIFYFDKKEYAYSLYYSPNNFSGVAPLLLTILFHLNFTINTKKKNRSSLIHLILIAEVVSFLIARYSYAGLRLQGAFMFAMILFLKNNWQFIQHRKRNLQILAIISLLAFLISIKNISSSLESDSPFLPYTFFWDEKY</sequence>
<keyword evidence="1" id="KW-1133">Transmembrane helix</keyword>
<feature type="transmembrane region" description="Helical" evidence="1">
    <location>
        <begin position="49"/>
        <end position="66"/>
    </location>
</feature>
<dbReference type="Pfam" id="PF14897">
    <property type="entry name" value="EpsG"/>
    <property type="match status" value="1"/>
</dbReference>
<comment type="caution">
    <text evidence="2">The sequence shown here is derived from an EMBL/GenBank/DDBJ whole genome shotgun (WGS) entry which is preliminary data.</text>
</comment>
<feature type="transmembrane region" description="Helical" evidence="1">
    <location>
        <begin position="9"/>
        <end position="34"/>
    </location>
</feature>
<reference evidence="2" key="1">
    <citation type="submission" date="2019-08" db="EMBL/GenBank/DDBJ databases">
        <authorList>
            <person name="Kucharzyk K."/>
            <person name="Murdoch R.W."/>
            <person name="Higgins S."/>
            <person name="Loffler F."/>
        </authorList>
    </citation>
    <scope>NUCLEOTIDE SEQUENCE</scope>
</reference>
<feature type="transmembrane region" description="Helical" evidence="1">
    <location>
        <begin position="130"/>
        <end position="147"/>
    </location>
</feature>
<proteinExistence type="predicted"/>
<dbReference type="EMBL" id="VSSQ01030070">
    <property type="protein sequence ID" value="MPM80464.1"/>
    <property type="molecule type" value="Genomic_DNA"/>
</dbReference>
<dbReference type="InterPro" id="IPR049458">
    <property type="entry name" value="EpsG-like"/>
</dbReference>
<accession>A0A645CU76</accession>
<protein>
    <recommendedName>
        <fullName evidence="3">Glycosyltransferase RgtA/B/C/D-like domain-containing protein</fullName>
    </recommendedName>
</protein>
<keyword evidence="1" id="KW-0812">Transmembrane</keyword>